<name>A0A5B0LL71_PUCGR</name>
<evidence type="ECO:0000313" key="2">
    <source>
        <dbReference type="EMBL" id="KAA1064979.1"/>
    </source>
</evidence>
<sequence length="143" mass="15999">MLGLPIIVKLTLVCTLLSKCLGVLAPPPVHSPDDLLLTGQCWECFERSGHLWEGPFPNSMILTWEDDEYPCRKLSLDERCNQKVKLKQYYCSLCGRYAHFNLGGCSVHRPVTRYLAGDPPELEVPLPGDPPESQVKILPALLP</sequence>
<gene>
    <name evidence="2" type="ORF">PGT21_020781</name>
    <name evidence="3" type="ORF">PGT21_021534</name>
</gene>
<dbReference type="EMBL" id="VSWC01000197">
    <property type="protein sequence ID" value="KAA1064979.1"/>
    <property type="molecule type" value="Genomic_DNA"/>
</dbReference>
<feature type="signal peptide" evidence="1">
    <location>
        <begin position="1"/>
        <end position="22"/>
    </location>
</feature>
<dbReference type="OrthoDB" id="2508303at2759"/>
<evidence type="ECO:0000313" key="4">
    <source>
        <dbReference type="Proteomes" id="UP000324748"/>
    </source>
</evidence>
<dbReference type="EMBL" id="VSWC01000106">
    <property type="protein sequence ID" value="KAA1085844.1"/>
    <property type="molecule type" value="Genomic_DNA"/>
</dbReference>
<proteinExistence type="predicted"/>
<organism evidence="2 4">
    <name type="scientific">Puccinia graminis f. sp. tritici</name>
    <dbReference type="NCBI Taxonomy" id="56615"/>
    <lineage>
        <taxon>Eukaryota</taxon>
        <taxon>Fungi</taxon>
        <taxon>Dikarya</taxon>
        <taxon>Basidiomycota</taxon>
        <taxon>Pucciniomycotina</taxon>
        <taxon>Pucciniomycetes</taxon>
        <taxon>Pucciniales</taxon>
        <taxon>Pucciniaceae</taxon>
        <taxon>Puccinia</taxon>
    </lineage>
</organism>
<keyword evidence="1" id="KW-0732">Signal</keyword>
<reference evidence="2 4" key="1">
    <citation type="submission" date="2019-05" db="EMBL/GenBank/DDBJ databases">
        <title>Emergence of the Ug99 lineage of the wheat stem rust pathogen through somatic hybridization.</title>
        <authorList>
            <person name="Li F."/>
            <person name="Upadhyaya N.M."/>
            <person name="Sperschneider J."/>
            <person name="Matny O."/>
            <person name="Nguyen-Phuc H."/>
            <person name="Mago R."/>
            <person name="Raley C."/>
            <person name="Miller M.E."/>
            <person name="Silverstein K.A.T."/>
            <person name="Henningsen E."/>
            <person name="Hirsch C.D."/>
            <person name="Visser B."/>
            <person name="Pretorius Z.A."/>
            <person name="Steffenson B.J."/>
            <person name="Schwessinger B."/>
            <person name="Dodds P.N."/>
            <person name="Figueroa M."/>
        </authorList>
    </citation>
    <scope>NUCLEOTIDE SEQUENCE [LARGE SCALE GENOMIC DNA]</scope>
    <source>
        <strain evidence="2">21-0</strain>
    </source>
</reference>
<dbReference type="Proteomes" id="UP000324748">
    <property type="component" value="Unassembled WGS sequence"/>
</dbReference>
<evidence type="ECO:0000256" key="1">
    <source>
        <dbReference type="SAM" id="SignalP"/>
    </source>
</evidence>
<feature type="chain" id="PRO_5036366021" evidence="1">
    <location>
        <begin position="23"/>
        <end position="143"/>
    </location>
</feature>
<dbReference type="AlphaFoldDB" id="A0A5B0LL71"/>
<keyword evidence="4" id="KW-1185">Reference proteome</keyword>
<evidence type="ECO:0000313" key="3">
    <source>
        <dbReference type="EMBL" id="KAA1085844.1"/>
    </source>
</evidence>
<comment type="caution">
    <text evidence="2">The sequence shown here is derived from an EMBL/GenBank/DDBJ whole genome shotgun (WGS) entry which is preliminary data.</text>
</comment>
<protein>
    <submittedName>
        <fullName evidence="2">Uncharacterized protein</fullName>
    </submittedName>
</protein>
<accession>A0A5B0LL71</accession>